<dbReference type="PANTHER" id="PTHR37204:SF1">
    <property type="entry name" value="TRANSMEMBRANE PROTEIN"/>
    <property type="match status" value="1"/>
</dbReference>
<organism evidence="2 3">
    <name type="scientific">Apatococcus lobatus</name>
    <dbReference type="NCBI Taxonomy" id="904363"/>
    <lineage>
        <taxon>Eukaryota</taxon>
        <taxon>Viridiplantae</taxon>
        <taxon>Chlorophyta</taxon>
        <taxon>core chlorophytes</taxon>
        <taxon>Trebouxiophyceae</taxon>
        <taxon>Chlorellales</taxon>
        <taxon>Chlorellaceae</taxon>
        <taxon>Apatococcus</taxon>
    </lineage>
</organism>
<protein>
    <submittedName>
        <fullName evidence="2">Uncharacterized protein</fullName>
    </submittedName>
</protein>
<evidence type="ECO:0000256" key="1">
    <source>
        <dbReference type="SAM" id="MobiDB-lite"/>
    </source>
</evidence>
<keyword evidence="3" id="KW-1185">Reference proteome</keyword>
<evidence type="ECO:0000313" key="2">
    <source>
        <dbReference type="EMBL" id="KAK9821690.1"/>
    </source>
</evidence>
<accession>A0AAW1QK81</accession>
<name>A0AAW1QK81_9CHLO</name>
<reference evidence="2 3" key="1">
    <citation type="journal article" date="2024" name="Nat. Commun.">
        <title>Phylogenomics reveals the evolutionary origins of lichenization in chlorophyte algae.</title>
        <authorList>
            <person name="Puginier C."/>
            <person name="Libourel C."/>
            <person name="Otte J."/>
            <person name="Skaloud P."/>
            <person name="Haon M."/>
            <person name="Grisel S."/>
            <person name="Petersen M."/>
            <person name="Berrin J.G."/>
            <person name="Delaux P.M."/>
            <person name="Dal Grande F."/>
            <person name="Keller J."/>
        </authorList>
    </citation>
    <scope>NUCLEOTIDE SEQUENCE [LARGE SCALE GENOMIC DNA]</scope>
    <source>
        <strain evidence="2 3">SAG 2145</strain>
    </source>
</reference>
<dbReference type="EMBL" id="JALJOS010000036">
    <property type="protein sequence ID" value="KAK9821690.1"/>
    <property type="molecule type" value="Genomic_DNA"/>
</dbReference>
<dbReference type="PANTHER" id="PTHR37204">
    <property type="entry name" value="TRANSMEMBRANE PROTEIN"/>
    <property type="match status" value="1"/>
</dbReference>
<proteinExistence type="predicted"/>
<dbReference type="Pfam" id="PF13563">
    <property type="entry name" value="2_5_RNA_ligase2"/>
    <property type="match status" value="1"/>
</dbReference>
<dbReference type="AlphaFoldDB" id="A0AAW1QK81"/>
<comment type="caution">
    <text evidence="2">The sequence shown here is derived from an EMBL/GenBank/DDBJ whole genome shotgun (WGS) entry which is preliminary data.</text>
</comment>
<sequence length="274" mass="29891">MDAPELGKLYESMAAQFASGGLKTQEIQQLSRGFDLLGPKVHPFRFDQYEEPFPPAAVRLVVVPLQRQPVLMAHLTKLAAEVRAVLPTGCQSFSNPPPRYHCTVFHTSQPSDPRPNPLAEDGGTHLSVAPAARPSPSGAILQQESKTIQDIAAAEPPFYLEVHSIVFAASGTLLLCSTDPSGTLNHIRAKLRHAFPGHPTKQTSIAHTTLLRVLTPQQLPAETSTAIQHICQEHTASLCGTKISVDRLWYIIEEVFSTIEGPQQDCLLQQCPSE</sequence>
<gene>
    <name evidence="2" type="ORF">WJX74_008619</name>
</gene>
<dbReference type="Proteomes" id="UP001438707">
    <property type="component" value="Unassembled WGS sequence"/>
</dbReference>
<dbReference type="Gene3D" id="3.90.1140.10">
    <property type="entry name" value="Cyclic phosphodiesterase"/>
    <property type="match status" value="1"/>
</dbReference>
<evidence type="ECO:0000313" key="3">
    <source>
        <dbReference type="Proteomes" id="UP001438707"/>
    </source>
</evidence>
<feature type="region of interest" description="Disordered" evidence="1">
    <location>
        <begin position="107"/>
        <end position="140"/>
    </location>
</feature>